<sequence>MGSLQHLSSRRAVARTDLAALASSVDKRRYVCPDQLDRRLDQLLGDGPDARLLLLNGTGGSGKSAALREAARRGERLGYHVVTLDGRQLAAAGPRLADVLADLPGTDLLVLVDELGHLGAHAHALGRALLALPDSTRVVTAAVEQPHGWVPPELAPLVASLRMPVLTPDQADRVLGNHGVEDPSARATIRAWACGLPLALVLGAAAWVEHGADAIEPGGPVLAATADDLVGHLSGLALDQLDTDLLEVAAVAGWLDERLLADVLPERDCHAALTTLSSYSFVERSGSGITLHPLVAHAVAERVRHDGVRVSDLVLRIASHLRDRAIHGDARSLHQLAALSEDPRLRAGMSPGHSSTLYGDDIRAGEVDEVGRWAPDGLGAAVRPWLQTLPASTWRTPTQVVRHTDGRVVAAAIAVPMAEAAALVRADDPRAELVRPLLEYAERNGIADRVVISPFQLLAPGAVEEDPSVMALRNGHTLRRCRVPNPRFDLVNEFGWSDFERAVVADCGYVEVPELRREVRGQEVRTWLADVGPCGLVGLLFRGIASEHGITFPEPRTQGELVLTALDDFHDDAVLAGLPPAPLGHDPRYAADRVRTWVRRLMMSALHDQPDLAALLEQRYLTPAATHDQVMRATFLSRATYFRRIRTARDLLATAADRVGAPL</sequence>
<evidence type="ECO:0000313" key="2">
    <source>
        <dbReference type="Proteomes" id="UP000245507"/>
    </source>
</evidence>
<organism evidence="1 2">
    <name type="scientific">Nocardioides silvaticus</name>
    <dbReference type="NCBI Taxonomy" id="2201891"/>
    <lineage>
        <taxon>Bacteria</taxon>
        <taxon>Bacillati</taxon>
        <taxon>Actinomycetota</taxon>
        <taxon>Actinomycetes</taxon>
        <taxon>Propionibacteriales</taxon>
        <taxon>Nocardioidaceae</taxon>
        <taxon>Nocardioides</taxon>
    </lineage>
</organism>
<reference evidence="1 2" key="1">
    <citation type="submission" date="2018-05" db="EMBL/GenBank/DDBJ databases">
        <title>Nocardioides silvaticus genome.</title>
        <authorList>
            <person name="Li C."/>
            <person name="Wang G."/>
        </authorList>
    </citation>
    <scope>NUCLEOTIDE SEQUENCE [LARGE SCALE GENOMIC DNA]</scope>
    <source>
        <strain evidence="1 2">CCTCC AB 2018079</strain>
    </source>
</reference>
<dbReference type="Proteomes" id="UP000245507">
    <property type="component" value="Unassembled WGS sequence"/>
</dbReference>
<dbReference type="EMBL" id="QGDD01000013">
    <property type="protein sequence ID" value="PWN00943.1"/>
    <property type="molecule type" value="Genomic_DNA"/>
</dbReference>
<dbReference type="RefSeq" id="WP_109697418.1">
    <property type="nucleotide sequence ID" value="NZ_QGDD01000013.1"/>
</dbReference>
<evidence type="ECO:0000313" key="1">
    <source>
        <dbReference type="EMBL" id="PWN00943.1"/>
    </source>
</evidence>
<dbReference type="OrthoDB" id="3779727at2"/>
<name>A0A316T9F2_9ACTN</name>
<dbReference type="SUPFAM" id="SSF52540">
    <property type="entry name" value="P-loop containing nucleoside triphosphate hydrolases"/>
    <property type="match status" value="1"/>
</dbReference>
<comment type="caution">
    <text evidence="1">The sequence shown here is derived from an EMBL/GenBank/DDBJ whole genome shotgun (WGS) entry which is preliminary data.</text>
</comment>
<accession>A0A316T9F2</accession>
<dbReference type="InterPro" id="IPR027417">
    <property type="entry name" value="P-loop_NTPase"/>
</dbReference>
<gene>
    <name evidence="1" type="ORF">DJ010_21035</name>
</gene>
<dbReference type="AlphaFoldDB" id="A0A316T9F2"/>
<proteinExistence type="predicted"/>
<keyword evidence="2" id="KW-1185">Reference proteome</keyword>
<protein>
    <submittedName>
        <fullName evidence="1">Uncharacterized protein</fullName>
    </submittedName>
</protein>